<sequence>MQEVAEVVLRVDFKVDPVAITTAGRFASCVKKWGASPHGTNQAIAKEESIAGGRTWLRMISLLTMIPWVC</sequence>
<gene>
    <name evidence="1" type="ORF">BGTH12_LOCUS7979</name>
</gene>
<name>A0A9W4DTT8_BLUGR</name>
<protein>
    <submittedName>
        <fullName evidence="1">BgTH12-07847</fullName>
    </submittedName>
</protein>
<accession>A0A9W4DTT8</accession>
<dbReference type="Proteomes" id="UP000683417">
    <property type="component" value="Unassembled WGS sequence"/>
</dbReference>
<evidence type="ECO:0000313" key="2">
    <source>
        <dbReference type="Proteomes" id="UP000683417"/>
    </source>
</evidence>
<evidence type="ECO:0000313" key="1">
    <source>
        <dbReference type="EMBL" id="CAD6506621.1"/>
    </source>
</evidence>
<proteinExistence type="predicted"/>
<comment type="caution">
    <text evidence="1">The sequence shown here is derived from an EMBL/GenBank/DDBJ whole genome shotgun (WGS) entry which is preliminary data.</text>
</comment>
<dbReference type="AlphaFoldDB" id="A0A9W4DTT8"/>
<organism evidence="1 2">
    <name type="scientific">Blumeria graminis f. sp. triticale</name>
    <dbReference type="NCBI Taxonomy" id="1689686"/>
    <lineage>
        <taxon>Eukaryota</taxon>
        <taxon>Fungi</taxon>
        <taxon>Dikarya</taxon>
        <taxon>Ascomycota</taxon>
        <taxon>Pezizomycotina</taxon>
        <taxon>Leotiomycetes</taxon>
        <taxon>Erysiphales</taxon>
        <taxon>Erysiphaceae</taxon>
        <taxon>Blumeria</taxon>
    </lineage>
</organism>
<reference evidence="1" key="1">
    <citation type="submission" date="2020-10" db="EMBL/GenBank/DDBJ databases">
        <authorList>
            <person name="Muller C M."/>
        </authorList>
    </citation>
    <scope>NUCLEOTIDE SEQUENCE</scope>
    <source>
        <strain evidence="1">THUN-12</strain>
    </source>
</reference>
<dbReference type="EMBL" id="CAJHIT010000014">
    <property type="protein sequence ID" value="CAD6506621.1"/>
    <property type="molecule type" value="Genomic_DNA"/>
</dbReference>